<accession>A0ABM3R3G8</accession>
<sequence length="497" mass="56923">MFEDHEPLDEVLERVGAAKTPLTRWMEANKKYLEARKLTYHEFPTEWVWLSKEKRWKVREDRLKIGRIYFVHPASGELYYLRMLLNIVTGSTTFGEIRTVNGIEYGTFKEACNAMSLLEGDTEWHEALQAASSWAHAPQLRELFVTILIFCEVSNPSDLWYKNWALLSEDVLYRQRKSFNNPNIMLTTNQLQNYALYEIELILNRNNRSLTNYGSMPFQDRSLVQQTSNKLILEEQMYDVGTLADEASTLKGGLNPEQNTIYHQILEAVKNRAGGVFFIYGSGGEDEASWIQIPPDLLVKHHEDKKAALVEEIYPDLLTRYTDIKYLADRAILAPKNDCVDEINNYILSLIHGEEGVYKSVDRVEGLCNGTRLIITRLEQVVIEAQVVTGTNVGRRVSIPRVEMTPANHTLPFTMKRRQFPVKVCFAMTINKSQGQTFNRVGVYLPEPVFSHGQLYVAVSRVTCRSGLRICIGPDGDSTEDSTVTKNVVYREIFDNV</sequence>
<dbReference type="Proteomes" id="UP000813463">
    <property type="component" value="Chromosome 1"/>
</dbReference>
<protein>
    <recommendedName>
        <fullName evidence="3">ATP-dependent DNA helicase</fullName>
    </recommendedName>
</protein>
<dbReference type="RefSeq" id="XP_056690166.1">
    <property type="nucleotide sequence ID" value="XM_056834188.1"/>
</dbReference>
<organism evidence="1 2">
    <name type="scientific">Spinacia oleracea</name>
    <name type="common">Spinach</name>
    <dbReference type="NCBI Taxonomy" id="3562"/>
    <lineage>
        <taxon>Eukaryota</taxon>
        <taxon>Viridiplantae</taxon>
        <taxon>Streptophyta</taxon>
        <taxon>Embryophyta</taxon>
        <taxon>Tracheophyta</taxon>
        <taxon>Spermatophyta</taxon>
        <taxon>Magnoliopsida</taxon>
        <taxon>eudicotyledons</taxon>
        <taxon>Gunneridae</taxon>
        <taxon>Pentapetalae</taxon>
        <taxon>Caryophyllales</taxon>
        <taxon>Chenopodiaceae</taxon>
        <taxon>Chenopodioideae</taxon>
        <taxon>Anserineae</taxon>
        <taxon>Spinacia</taxon>
    </lineage>
</organism>
<evidence type="ECO:0000313" key="1">
    <source>
        <dbReference type="Proteomes" id="UP000813463"/>
    </source>
</evidence>
<proteinExistence type="predicted"/>
<evidence type="ECO:0008006" key="3">
    <source>
        <dbReference type="Google" id="ProtNLM"/>
    </source>
</evidence>
<name>A0ABM3R3G8_SPIOL</name>
<evidence type="ECO:0000313" key="2">
    <source>
        <dbReference type="RefSeq" id="XP_056690166.1"/>
    </source>
</evidence>
<dbReference type="InterPro" id="IPR027417">
    <property type="entry name" value="P-loop_NTPase"/>
</dbReference>
<gene>
    <name evidence="2" type="primary">LOC110799494</name>
</gene>
<reference evidence="1" key="1">
    <citation type="journal article" date="2021" name="Nat. Commun.">
        <title>Genomic analyses provide insights into spinach domestication and the genetic basis of agronomic traits.</title>
        <authorList>
            <person name="Cai X."/>
            <person name="Sun X."/>
            <person name="Xu C."/>
            <person name="Sun H."/>
            <person name="Wang X."/>
            <person name="Ge C."/>
            <person name="Zhang Z."/>
            <person name="Wang Q."/>
            <person name="Fei Z."/>
            <person name="Jiao C."/>
            <person name="Wang Q."/>
        </authorList>
    </citation>
    <scope>NUCLEOTIDE SEQUENCE [LARGE SCALE GENOMIC DNA]</scope>
    <source>
        <strain evidence="1">cv. Varoflay</strain>
    </source>
</reference>
<dbReference type="PANTHER" id="PTHR10492:SF90">
    <property type="entry name" value="ATP-DEPENDENT DNA HELICASE"/>
    <property type="match status" value="1"/>
</dbReference>
<dbReference type="GeneID" id="110799494"/>
<dbReference type="PANTHER" id="PTHR10492">
    <property type="match status" value="1"/>
</dbReference>
<keyword evidence="1" id="KW-1185">Reference proteome</keyword>
<dbReference type="CDD" id="cd18809">
    <property type="entry name" value="SF1_C_RecD"/>
    <property type="match status" value="1"/>
</dbReference>
<dbReference type="Gene3D" id="3.40.50.300">
    <property type="entry name" value="P-loop containing nucleotide triphosphate hydrolases"/>
    <property type="match status" value="1"/>
</dbReference>
<dbReference type="SUPFAM" id="SSF52540">
    <property type="entry name" value="P-loop containing nucleoside triphosphate hydrolases"/>
    <property type="match status" value="1"/>
</dbReference>
<reference evidence="2" key="2">
    <citation type="submission" date="2025-08" db="UniProtKB">
        <authorList>
            <consortium name="RefSeq"/>
        </authorList>
    </citation>
    <scope>IDENTIFICATION</scope>
    <source>
        <tissue evidence="2">Leaf</tissue>
    </source>
</reference>